<dbReference type="RefSeq" id="WP_378253924.1">
    <property type="nucleotide sequence ID" value="NZ_JBHSJV010000001.1"/>
</dbReference>
<gene>
    <name evidence="1" type="ORF">ACFSTE_22435</name>
</gene>
<evidence type="ECO:0000313" key="2">
    <source>
        <dbReference type="Proteomes" id="UP001597459"/>
    </source>
</evidence>
<accession>A0ABW5NGD0</accession>
<dbReference type="EMBL" id="JBHULX010000048">
    <property type="protein sequence ID" value="MFD2593613.1"/>
    <property type="molecule type" value="Genomic_DNA"/>
</dbReference>
<evidence type="ECO:0000313" key="1">
    <source>
        <dbReference type="EMBL" id="MFD2593613.1"/>
    </source>
</evidence>
<proteinExistence type="predicted"/>
<sequence length="93" mass="10874">MELSEKYPEEYFNHWIAMLSTMNNDLTESGIKEQIENYKNFEGEQEFSELQLELKTIIDNGDLNDFVEVANNHGLEKIQTKDLINMAELIMAE</sequence>
<name>A0ABW5NGD0_9FLAO</name>
<protein>
    <submittedName>
        <fullName evidence="1">Uncharacterized protein</fullName>
    </submittedName>
</protein>
<organism evidence="1 2">
    <name type="scientific">Aquimarina hainanensis</name>
    <dbReference type="NCBI Taxonomy" id="1578017"/>
    <lineage>
        <taxon>Bacteria</taxon>
        <taxon>Pseudomonadati</taxon>
        <taxon>Bacteroidota</taxon>
        <taxon>Flavobacteriia</taxon>
        <taxon>Flavobacteriales</taxon>
        <taxon>Flavobacteriaceae</taxon>
        <taxon>Aquimarina</taxon>
    </lineage>
</organism>
<keyword evidence="2" id="KW-1185">Reference proteome</keyword>
<comment type="caution">
    <text evidence="1">The sequence shown here is derived from an EMBL/GenBank/DDBJ whole genome shotgun (WGS) entry which is preliminary data.</text>
</comment>
<reference evidence="2" key="1">
    <citation type="journal article" date="2019" name="Int. J. Syst. Evol. Microbiol.">
        <title>The Global Catalogue of Microorganisms (GCM) 10K type strain sequencing project: providing services to taxonomists for standard genome sequencing and annotation.</title>
        <authorList>
            <consortium name="The Broad Institute Genomics Platform"/>
            <consortium name="The Broad Institute Genome Sequencing Center for Infectious Disease"/>
            <person name="Wu L."/>
            <person name="Ma J."/>
        </authorList>
    </citation>
    <scope>NUCLEOTIDE SEQUENCE [LARGE SCALE GENOMIC DNA]</scope>
    <source>
        <strain evidence="2">KCTC 42423</strain>
    </source>
</reference>
<dbReference type="Proteomes" id="UP001597459">
    <property type="component" value="Unassembled WGS sequence"/>
</dbReference>